<evidence type="ECO:0000313" key="4">
    <source>
        <dbReference type="Proteomes" id="UP000578686"/>
    </source>
</evidence>
<feature type="region of interest" description="Disordered" evidence="1">
    <location>
        <begin position="128"/>
        <end position="162"/>
    </location>
</feature>
<keyword evidence="2" id="KW-0472">Membrane</keyword>
<dbReference type="AlphaFoldDB" id="A0A7X6CXI8"/>
<keyword evidence="2" id="KW-1133">Transmembrane helix</keyword>
<name>A0A7X6CXI8_9ACTN</name>
<keyword evidence="2" id="KW-0812">Transmembrane</keyword>
<evidence type="ECO:0000256" key="2">
    <source>
        <dbReference type="SAM" id="Phobius"/>
    </source>
</evidence>
<proteinExistence type="predicted"/>
<dbReference type="EMBL" id="JAAVJD010000004">
    <property type="protein sequence ID" value="NJQ04270.1"/>
    <property type="molecule type" value="Genomic_DNA"/>
</dbReference>
<gene>
    <name evidence="3" type="ORF">HCN56_01430</name>
</gene>
<reference evidence="3 4" key="1">
    <citation type="submission" date="2020-03" db="EMBL/GenBank/DDBJ databases">
        <title>Draft genome of Streptomyces sp. ventii, isolated from the Axial Seamount in the Pacific Ocean, and resequencing of the two type strains Streptomyces lonarensis strain NCL 716 and Streptomyces bohaiensis strain 11A07.</title>
        <authorList>
            <person name="Loughran R.M."/>
            <person name="Pfannmuller K.M."/>
            <person name="Wasson B.J."/>
            <person name="Deadmond M.C."/>
            <person name="Paddock B.E."/>
            <person name="Koyack M.J."/>
            <person name="Gallegos D.A."/>
            <person name="Mitchell E.A."/>
            <person name="Ushijima B."/>
            <person name="Saw J.H."/>
            <person name="Mcphail K.L."/>
            <person name="Videau P."/>
        </authorList>
    </citation>
    <scope>NUCLEOTIDE SEQUENCE [LARGE SCALE GENOMIC DNA]</scope>
    <source>
        <strain evidence="3 4">NCL716</strain>
    </source>
</reference>
<dbReference type="RefSeq" id="WP_167967569.1">
    <property type="nucleotide sequence ID" value="NZ_JAAVJD010000004.1"/>
</dbReference>
<protein>
    <submittedName>
        <fullName evidence="3">Uncharacterized protein</fullName>
    </submittedName>
</protein>
<evidence type="ECO:0000313" key="3">
    <source>
        <dbReference type="EMBL" id="NJQ04270.1"/>
    </source>
</evidence>
<accession>A0A7X6CXI8</accession>
<feature type="compositionally biased region" description="Basic residues" evidence="1">
    <location>
        <begin position="148"/>
        <end position="162"/>
    </location>
</feature>
<dbReference type="Proteomes" id="UP000578686">
    <property type="component" value="Unassembled WGS sequence"/>
</dbReference>
<organism evidence="3 4">
    <name type="scientific">Streptomyces lonarensis</name>
    <dbReference type="NCBI Taxonomy" id="700599"/>
    <lineage>
        <taxon>Bacteria</taxon>
        <taxon>Bacillati</taxon>
        <taxon>Actinomycetota</taxon>
        <taxon>Actinomycetes</taxon>
        <taxon>Kitasatosporales</taxon>
        <taxon>Streptomycetaceae</taxon>
        <taxon>Streptomyces</taxon>
    </lineage>
</organism>
<comment type="caution">
    <text evidence="3">The sequence shown here is derived from an EMBL/GenBank/DDBJ whole genome shotgun (WGS) entry which is preliminary data.</text>
</comment>
<feature type="transmembrane region" description="Helical" evidence="2">
    <location>
        <begin position="102"/>
        <end position="121"/>
    </location>
</feature>
<sequence>MTMDHLTPSYQIHRPDRPETARQGVVVPTPAASDSIVYVPGPGGLVGVPRSSLPPEFFDYTPTAVDPAPAPRQGIDPRAQVLVAGGVGIGAAGWGLGQLVTAVAGIGAAGLLAIALAILALRMPRPGTAPATDQPAPAGSPGSGTTVHIHRGGRVKARHIHL</sequence>
<keyword evidence="4" id="KW-1185">Reference proteome</keyword>
<feature type="region of interest" description="Disordered" evidence="1">
    <location>
        <begin position="1"/>
        <end position="22"/>
    </location>
</feature>
<evidence type="ECO:0000256" key="1">
    <source>
        <dbReference type="SAM" id="MobiDB-lite"/>
    </source>
</evidence>